<evidence type="ECO:0000313" key="6">
    <source>
        <dbReference type="Proteomes" id="UP000799291"/>
    </source>
</evidence>
<evidence type="ECO:0000259" key="4">
    <source>
        <dbReference type="Pfam" id="PF00135"/>
    </source>
</evidence>
<keyword evidence="6" id="KW-1185">Reference proteome</keyword>
<keyword evidence="3" id="KW-0732">Signal</keyword>
<feature type="chain" id="PRO_5026375364" description="Carboxylic ester hydrolase" evidence="3">
    <location>
        <begin position="18"/>
        <end position="681"/>
    </location>
</feature>
<feature type="domain" description="Carboxylesterase type B" evidence="4">
    <location>
        <begin position="155"/>
        <end position="659"/>
    </location>
</feature>
<dbReference type="EC" id="3.1.1.-" evidence="3"/>
<protein>
    <recommendedName>
        <fullName evidence="3">Carboxylic ester hydrolase</fullName>
        <ecNumber evidence="3">3.1.1.-</ecNumber>
    </recommendedName>
</protein>
<accession>A0A6G1J1T9</accession>
<evidence type="ECO:0000256" key="3">
    <source>
        <dbReference type="RuleBase" id="RU361235"/>
    </source>
</evidence>
<dbReference type="InterPro" id="IPR019819">
    <property type="entry name" value="Carboxylesterase_B_CS"/>
</dbReference>
<comment type="similarity">
    <text evidence="1 3">Belongs to the type-B carboxylesterase/lipase family.</text>
</comment>
<dbReference type="PROSITE" id="PS00941">
    <property type="entry name" value="CARBOXYLESTERASE_B_2"/>
    <property type="match status" value="1"/>
</dbReference>
<dbReference type="EMBL" id="MU005581">
    <property type="protein sequence ID" value="KAF2684484.1"/>
    <property type="molecule type" value="Genomic_DNA"/>
</dbReference>
<dbReference type="PANTHER" id="PTHR43142:SF3">
    <property type="entry name" value="PUTATIVE (AFU_ORTHOLOGUE AFUA_3G09070)-RELATED"/>
    <property type="match status" value="1"/>
</dbReference>
<dbReference type="GO" id="GO:0016787">
    <property type="term" value="F:hydrolase activity"/>
    <property type="evidence" value="ECO:0007669"/>
    <property type="project" value="UniProtKB-KW"/>
</dbReference>
<dbReference type="OrthoDB" id="408631at2759"/>
<dbReference type="PANTHER" id="PTHR43142">
    <property type="entry name" value="CARBOXYLIC ESTER HYDROLASE"/>
    <property type="match status" value="1"/>
</dbReference>
<organism evidence="5 6">
    <name type="scientific">Lentithecium fluviatile CBS 122367</name>
    <dbReference type="NCBI Taxonomy" id="1168545"/>
    <lineage>
        <taxon>Eukaryota</taxon>
        <taxon>Fungi</taxon>
        <taxon>Dikarya</taxon>
        <taxon>Ascomycota</taxon>
        <taxon>Pezizomycotina</taxon>
        <taxon>Dothideomycetes</taxon>
        <taxon>Pleosporomycetidae</taxon>
        <taxon>Pleosporales</taxon>
        <taxon>Massarineae</taxon>
        <taxon>Lentitheciaceae</taxon>
        <taxon>Lentithecium</taxon>
    </lineage>
</organism>
<feature type="signal peptide" evidence="3">
    <location>
        <begin position="1"/>
        <end position="17"/>
    </location>
</feature>
<evidence type="ECO:0000313" key="5">
    <source>
        <dbReference type="EMBL" id="KAF2684484.1"/>
    </source>
</evidence>
<dbReference type="PROSITE" id="PS00122">
    <property type="entry name" value="CARBOXYLESTERASE_B_1"/>
    <property type="match status" value="1"/>
</dbReference>
<dbReference type="InterPro" id="IPR002018">
    <property type="entry name" value="CarbesteraseB"/>
</dbReference>
<gene>
    <name evidence="5" type="ORF">K458DRAFT_32441</name>
</gene>
<dbReference type="Pfam" id="PF00135">
    <property type="entry name" value="COesterase"/>
    <property type="match status" value="1"/>
</dbReference>
<name>A0A6G1J1T9_9PLEO</name>
<dbReference type="InterPro" id="IPR019826">
    <property type="entry name" value="Carboxylesterase_B_AS"/>
</dbReference>
<dbReference type="Proteomes" id="UP000799291">
    <property type="component" value="Unassembled WGS sequence"/>
</dbReference>
<keyword evidence="2 3" id="KW-0378">Hydrolase</keyword>
<dbReference type="AlphaFoldDB" id="A0A6G1J1T9"/>
<evidence type="ECO:0000256" key="2">
    <source>
        <dbReference type="ARBA" id="ARBA00022801"/>
    </source>
</evidence>
<dbReference type="SUPFAM" id="SSF53474">
    <property type="entry name" value="alpha/beta-Hydrolases"/>
    <property type="match status" value="1"/>
</dbReference>
<dbReference type="Gene3D" id="3.40.50.1820">
    <property type="entry name" value="alpha/beta hydrolase"/>
    <property type="match status" value="1"/>
</dbReference>
<sequence length="681" mass="73196">MAALVGVVAIVLSLAQANGVAAVFNAQAFRSDVTLLTHNDLYGNTSTRQAATIVLSARQSQEKSQVGCEALQETLWTLANGTDLDFLRYLDYEKVTDDVGLYWIGNGGAPGCKAITTLGKVQTTACDTRLPALCSHSASLSSPASTDVGPRWQASVNTGKATVLGYRDKLSFRFLGLKYAPRPARFGYSKYQAPSDNISALAYGPGCVQSGCREPSCSEDCLFLNVWTPYLPTKVPSTTKKAVMLWIHGGGFTSGYGSDTTFDGGNMASRGDVVVVTINYRLSTLGHLALDNTTLRGNYWLSDQIAALDWVRAHIEDFGGDKQQVTIFGQSAGAASVRALLASPLAKGKFSRAILQSVPGGVGYAKTFSEYLSISEATALTKSILDETSCAQPDKSLQLACLRALDPVSLVGGRTVARYPVVDGTYLTSKELLLNGSGPTLDVAVMTGVMRDDGDPFSAFSKSSNASQALIEQGYNAAEIIGSNKFPVPNGLNTTLDIFNLTSRVATDAMFRCLTQSTAYSSVSNGVFPAVYSYEIDRGYQISEWSPNPPTCEAPITPGHPYGDPNAPYFHCHSGELYSVFGTIIRQGRQPRDQNDIPFSQYLLDSWTAFGRTKNPNPARDFLRARGFANTSAIVEGTTPWGTVDAGNPKLRALNVKPKDEGFRELEQCAVLGFPLDYYAD</sequence>
<proteinExistence type="inferred from homology"/>
<reference evidence="5" key="1">
    <citation type="journal article" date="2020" name="Stud. Mycol.">
        <title>101 Dothideomycetes genomes: a test case for predicting lifestyles and emergence of pathogens.</title>
        <authorList>
            <person name="Haridas S."/>
            <person name="Albert R."/>
            <person name="Binder M."/>
            <person name="Bloem J."/>
            <person name="Labutti K."/>
            <person name="Salamov A."/>
            <person name="Andreopoulos B."/>
            <person name="Baker S."/>
            <person name="Barry K."/>
            <person name="Bills G."/>
            <person name="Bluhm B."/>
            <person name="Cannon C."/>
            <person name="Castanera R."/>
            <person name="Culley D."/>
            <person name="Daum C."/>
            <person name="Ezra D."/>
            <person name="Gonzalez J."/>
            <person name="Henrissat B."/>
            <person name="Kuo A."/>
            <person name="Liang C."/>
            <person name="Lipzen A."/>
            <person name="Lutzoni F."/>
            <person name="Magnuson J."/>
            <person name="Mondo S."/>
            <person name="Nolan M."/>
            <person name="Ohm R."/>
            <person name="Pangilinan J."/>
            <person name="Park H.-J."/>
            <person name="Ramirez L."/>
            <person name="Alfaro M."/>
            <person name="Sun H."/>
            <person name="Tritt A."/>
            <person name="Yoshinaga Y."/>
            <person name="Zwiers L.-H."/>
            <person name="Turgeon B."/>
            <person name="Goodwin S."/>
            <person name="Spatafora J."/>
            <person name="Crous P."/>
            <person name="Grigoriev I."/>
        </authorList>
    </citation>
    <scope>NUCLEOTIDE SEQUENCE</scope>
    <source>
        <strain evidence="5">CBS 122367</strain>
    </source>
</reference>
<evidence type="ECO:0000256" key="1">
    <source>
        <dbReference type="ARBA" id="ARBA00005964"/>
    </source>
</evidence>
<dbReference type="InterPro" id="IPR029058">
    <property type="entry name" value="AB_hydrolase_fold"/>
</dbReference>